<dbReference type="Pfam" id="PF09413">
    <property type="entry name" value="DUF2007"/>
    <property type="match status" value="1"/>
</dbReference>
<dbReference type="RefSeq" id="WP_417656757.1">
    <property type="nucleotide sequence ID" value="NZ_JBLXDX010000002.1"/>
</dbReference>
<sequence>MKLIYRADTIIEAQLLVGLLEQSGIAAHAGGHYLQGAVGDIAPVGIANVFVGDDDEVEAREIIESYERGDFTTPDTIDVDED</sequence>
<evidence type="ECO:0000313" key="3">
    <source>
        <dbReference type="Proteomes" id="UP000241514"/>
    </source>
</evidence>
<proteinExistence type="predicted"/>
<comment type="caution">
    <text evidence="2">The sequence shown here is derived from an EMBL/GenBank/DDBJ whole genome shotgun (WGS) entry which is preliminary data.</text>
</comment>
<gene>
    <name evidence="2" type="ORF">C9928_02200</name>
</gene>
<dbReference type="EMBL" id="PYVG01000007">
    <property type="protein sequence ID" value="PTB89793.1"/>
    <property type="molecule type" value="Genomic_DNA"/>
</dbReference>
<feature type="domain" description="DUF2007" evidence="1">
    <location>
        <begin position="1"/>
        <end position="67"/>
    </location>
</feature>
<organism evidence="2 3">
    <name type="scientific">Pseudidiomarina aestuarii</name>
    <dbReference type="NCBI Taxonomy" id="624146"/>
    <lineage>
        <taxon>Bacteria</taxon>
        <taxon>Pseudomonadati</taxon>
        <taxon>Pseudomonadota</taxon>
        <taxon>Gammaproteobacteria</taxon>
        <taxon>Alteromonadales</taxon>
        <taxon>Idiomarinaceae</taxon>
        <taxon>Pseudidiomarina</taxon>
    </lineage>
</organism>
<reference evidence="2 3" key="1">
    <citation type="submission" date="2018-03" db="EMBL/GenBank/DDBJ databases">
        <title>Cross-interface Injection: A General Nanoliter Liquid Handling Method Applied to Single Cells Genome Amplification Automated Nanoliter Liquid Handling Applied to Single Cell Multiple Displacement Amplification.</title>
        <authorList>
            <person name="Yun J."/>
            <person name="Xu P."/>
            <person name="Xu J."/>
            <person name="Dai X."/>
            <person name="Wang Y."/>
            <person name="Zheng X."/>
            <person name="Cao C."/>
            <person name="Yi Q."/>
            <person name="Zhu Y."/>
            <person name="Wang L."/>
            <person name="Dong Z."/>
            <person name="Huang Y."/>
            <person name="Huang L."/>
            <person name="Du W."/>
        </authorList>
    </citation>
    <scope>NUCLEOTIDE SEQUENCE [LARGE SCALE GENOMIC DNA]</scope>
    <source>
        <strain evidence="2 3">A9-4</strain>
    </source>
</reference>
<evidence type="ECO:0000313" key="2">
    <source>
        <dbReference type="EMBL" id="PTB89793.1"/>
    </source>
</evidence>
<accession>A0A6N4DIL1</accession>
<dbReference type="Proteomes" id="UP000241514">
    <property type="component" value="Unassembled WGS sequence"/>
</dbReference>
<evidence type="ECO:0000259" key="1">
    <source>
        <dbReference type="Pfam" id="PF09413"/>
    </source>
</evidence>
<dbReference type="AlphaFoldDB" id="A0A6N4DIL1"/>
<protein>
    <recommendedName>
        <fullName evidence="1">DUF2007 domain-containing protein</fullName>
    </recommendedName>
</protein>
<name>A0A6N4DIL1_9GAMM</name>
<dbReference type="InterPro" id="IPR018551">
    <property type="entry name" value="DUF2007"/>
</dbReference>